<evidence type="ECO:0000256" key="4">
    <source>
        <dbReference type="ARBA" id="ARBA00022737"/>
    </source>
</evidence>
<keyword evidence="6" id="KW-0732">Signal</keyword>
<dbReference type="SUPFAM" id="SSF53300">
    <property type="entry name" value="vWA-like"/>
    <property type="match status" value="1"/>
</dbReference>
<comment type="subcellular location">
    <subcellularLocation>
        <location evidence="1">Secreted</location>
        <location evidence="1">Extracellular space</location>
        <location evidence="1">Extracellular matrix</location>
    </subcellularLocation>
</comment>
<reference evidence="8" key="1">
    <citation type="submission" date="2025-08" db="UniProtKB">
        <authorList>
            <consortium name="Ensembl"/>
        </authorList>
    </citation>
    <scope>IDENTIFICATION</scope>
</reference>
<evidence type="ECO:0000313" key="9">
    <source>
        <dbReference type="Proteomes" id="UP000261520"/>
    </source>
</evidence>
<reference evidence="8" key="2">
    <citation type="submission" date="2025-09" db="UniProtKB">
        <authorList>
            <consortium name="Ensembl"/>
        </authorList>
    </citation>
    <scope>IDENTIFICATION</scope>
</reference>
<dbReference type="Pfam" id="PF00092">
    <property type="entry name" value="VWA"/>
    <property type="match status" value="1"/>
</dbReference>
<evidence type="ECO:0000256" key="1">
    <source>
        <dbReference type="ARBA" id="ARBA00004498"/>
    </source>
</evidence>
<evidence type="ECO:0000256" key="3">
    <source>
        <dbReference type="ARBA" id="ARBA00022530"/>
    </source>
</evidence>
<feature type="chain" id="PRO_5017352883" description="VWFA domain-containing protein" evidence="6">
    <location>
        <begin position="18"/>
        <end position="248"/>
    </location>
</feature>
<dbReference type="PANTHER" id="PTHR24020">
    <property type="entry name" value="COLLAGEN ALPHA"/>
    <property type="match status" value="1"/>
</dbReference>
<dbReference type="SMART" id="SM00327">
    <property type="entry name" value="VWA"/>
    <property type="match status" value="1"/>
</dbReference>
<keyword evidence="9" id="KW-1185">Reference proteome</keyword>
<dbReference type="Gene3D" id="3.40.50.410">
    <property type="entry name" value="von Willebrand factor, type A domain"/>
    <property type="match status" value="1"/>
</dbReference>
<evidence type="ECO:0000256" key="6">
    <source>
        <dbReference type="SAM" id="SignalP"/>
    </source>
</evidence>
<dbReference type="GO" id="GO:0007155">
    <property type="term" value="P:cell adhesion"/>
    <property type="evidence" value="ECO:0007669"/>
    <property type="project" value="UniProtKB-KW"/>
</dbReference>
<feature type="domain" description="VWFA" evidence="7">
    <location>
        <begin position="35"/>
        <end position="226"/>
    </location>
</feature>
<evidence type="ECO:0000256" key="5">
    <source>
        <dbReference type="ARBA" id="ARBA00022889"/>
    </source>
</evidence>
<name>A0A3B4B509_9GOBI</name>
<keyword evidence="4" id="KW-0677">Repeat</keyword>
<protein>
    <recommendedName>
        <fullName evidence="7">VWFA domain-containing protein</fullName>
    </recommendedName>
</protein>
<dbReference type="FunFam" id="3.40.50.410:FF:000026">
    <property type="entry name" value="Collagen, type VI, alpha 1"/>
    <property type="match status" value="1"/>
</dbReference>
<evidence type="ECO:0000256" key="2">
    <source>
        <dbReference type="ARBA" id="ARBA00022525"/>
    </source>
</evidence>
<sequence>MALSGTLLLCLLQAAASQLVPRGPRPIPEIDCPIRVYFTIDTSETIALQESPPGQLFESIREFTKIFAQRLDEENYRGQIRITWTIGGLHYSQTQEVFSAFTTKTNFIRSLSRINYLGKGTYTDCALKNMTYHMTQQYHDTKVVRFSVVITDGHVTGNPCGGIKVMADKAREEGIQIFSVAASRVIDELGMREIASSPTDVYRDDFIAVDIVNGRPTIMTSTIDQIIKTMGEPGPMGDPGLTVSTFKH</sequence>
<dbReference type="Ensembl" id="ENSPMGT00000025198.1">
    <property type="protein sequence ID" value="ENSPMGP00000023651.1"/>
    <property type="gene ID" value="ENSPMGG00000019109.1"/>
</dbReference>
<feature type="signal peptide" evidence="6">
    <location>
        <begin position="1"/>
        <end position="17"/>
    </location>
</feature>
<dbReference type="PANTHER" id="PTHR24020:SF29">
    <property type="entry name" value="COLLAGEN ALPHA-2(VI) CHAIN"/>
    <property type="match status" value="1"/>
</dbReference>
<dbReference type="AlphaFoldDB" id="A0A3B4B509"/>
<dbReference type="Proteomes" id="UP000261520">
    <property type="component" value="Unplaced"/>
</dbReference>
<proteinExistence type="predicted"/>
<keyword evidence="5" id="KW-0130">Cell adhesion</keyword>
<dbReference type="PROSITE" id="PS50234">
    <property type="entry name" value="VWFA"/>
    <property type="match status" value="1"/>
</dbReference>
<organism evidence="8 9">
    <name type="scientific">Periophthalmus magnuspinnatus</name>
    <dbReference type="NCBI Taxonomy" id="409849"/>
    <lineage>
        <taxon>Eukaryota</taxon>
        <taxon>Metazoa</taxon>
        <taxon>Chordata</taxon>
        <taxon>Craniata</taxon>
        <taxon>Vertebrata</taxon>
        <taxon>Euteleostomi</taxon>
        <taxon>Actinopterygii</taxon>
        <taxon>Neopterygii</taxon>
        <taxon>Teleostei</taxon>
        <taxon>Neoteleostei</taxon>
        <taxon>Acanthomorphata</taxon>
        <taxon>Gobiaria</taxon>
        <taxon>Gobiiformes</taxon>
        <taxon>Gobioidei</taxon>
        <taxon>Gobiidae</taxon>
        <taxon>Oxudercinae</taxon>
        <taxon>Periophthalmus</taxon>
    </lineage>
</organism>
<dbReference type="InterPro" id="IPR050525">
    <property type="entry name" value="ECM_Assembly_Org"/>
</dbReference>
<keyword evidence="3" id="KW-0272">Extracellular matrix</keyword>
<dbReference type="GO" id="GO:0005615">
    <property type="term" value="C:extracellular space"/>
    <property type="evidence" value="ECO:0007669"/>
    <property type="project" value="TreeGrafter"/>
</dbReference>
<evidence type="ECO:0000259" key="7">
    <source>
        <dbReference type="PROSITE" id="PS50234"/>
    </source>
</evidence>
<dbReference type="InterPro" id="IPR002035">
    <property type="entry name" value="VWF_A"/>
</dbReference>
<keyword evidence="2" id="KW-0964">Secreted</keyword>
<dbReference type="InterPro" id="IPR036465">
    <property type="entry name" value="vWFA_dom_sf"/>
</dbReference>
<evidence type="ECO:0000313" key="8">
    <source>
        <dbReference type="Ensembl" id="ENSPMGP00000023651.1"/>
    </source>
</evidence>
<accession>A0A3B4B509</accession>